<evidence type="ECO:0000256" key="7">
    <source>
        <dbReference type="PROSITE-ProRule" id="PRU01373"/>
    </source>
</evidence>
<feature type="active site" description="Proton donor/acceptor" evidence="7">
    <location>
        <position position="429"/>
    </location>
</feature>
<dbReference type="Gene3D" id="1.10.101.10">
    <property type="entry name" value="PGBD-like superfamily/PGBD"/>
    <property type="match status" value="1"/>
</dbReference>
<dbReference type="PANTHER" id="PTHR41533:SF2">
    <property type="entry name" value="BLR7131 PROTEIN"/>
    <property type="match status" value="1"/>
</dbReference>
<evidence type="ECO:0000256" key="6">
    <source>
        <dbReference type="ARBA" id="ARBA00023316"/>
    </source>
</evidence>
<keyword evidence="5 7" id="KW-0573">Peptidoglycan synthesis</keyword>
<gene>
    <name evidence="10" type="ORF">D3P06_07885</name>
</gene>
<dbReference type="UniPathway" id="UPA00219"/>
<dbReference type="GO" id="GO:0016740">
    <property type="term" value="F:transferase activity"/>
    <property type="evidence" value="ECO:0007669"/>
    <property type="project" value="UniProtKB-KW"/>
</dbReference>
<dbReference type="Pfam" id="PF03734">
    <property type="entry name" value="YkuD"/>
    <property type="match status" value="1"/>
</dbReference>
<keyword evidence="6 7" id="KW-0961">Cell wall biogenesis/degradation</keyword>
<dbReference type="GO" id="GO:0071555">
    <property type="term" value="P:cell wall organization"/>
    <property type="evidence" value="ECO:0007669"/>
    <property type="project" value="UniProtKB-UniRule"/>
</dbReference>
<keyword evidence="4 7" id="KW-0133">Cell shape</keyword>
<accession>A0A418ZXH9</accession>
<feature type="active site" description="Nucleophile" evidence="7">
    <location>
        <position position="448"/>
    </location>
</feature>
<dbReference type="CDD" id="cd16913">
    <property type="entry name" value="YkuD_like"/>
    <property type="match status" value="1"/>
</dbReference>
<dbReference type="Gene3D" id="2.40.440.10">
    <property type="entry name" value="L,D-transpeptidase catalytic domain-like"/>
    <property type="match status" value="1"/>
</dbReference>
<dbReference type="Pfam" id="PF01471">
    <property type="entry name" value="PG_binding_1"/>
    <property type="match status" value="1"/>
</dbReference>
<dbReference type="InterPro" id="IPR052905">
    <property type="entry name" value="LD-transpeptidase_YkuD-like"/>
</dbReference>
<keyword evidence="3" id="KW-0808">Transferase</keyword>
<comment type="pathway">
    <text evidence="1 7">Cell wall biogenesis; peptidoglycan biosynthesis.</text>
</comment>
<dbReference type="RefSeq" id="WP_119886041.1">
    <property type="nucleotide sequence ID" value="NZ_CP067169.1"/>
</dbReference>
<dbReference type="Pfam" id="PF20142">
    <property type="entry name" value="Scaffold"/>
    <property type="match status" value="1"/>
</dbReference>
<organism evidence="10 11">
    <name type="scientific">Paracoccus aestuarii</name>
    <dbReference type="NCBI Taxonomy" id="453842"/>
    <lineage>
        <taxon>Bacteria</taxon>
        <taxon>Pseudomonadati</taxon>
        <taxon>Pseudomonadota</taxon>
        <taxon>Alphaproteobacteria</taxon>
        <taxon>Rhodobacterales</taxon>
        <taxon>Paracoccaceae</taxon>
        <taxon>Paracoccus</taxon>
    </lineage>
</organism>
<dbReference type="SUPFAM" id="SSF141523">
    <property type="entry name" value="L,D-transpeptidase catalytic domain-like"/>
    <property type="match status" value="1"/>
</dbReference>
<sequence length="546" mass="58600">MKRITAVLGMALMLSGGVAHAAPAAGGAVNPAPRLEFSDRQMALALAVAGDSDLAAFYGENGLQPVFTGPDAALRRAALLAAIAEAPRDGIPSARYAPDRLAALGDSPQAELAHARELARLLRDLTGGVLEPGRIDPEIKRQPDRSAVPALMTAFAHQDDPAAVLRAAAPDHPAYRRLQQALAGPAHLTIPAHLPPVPSGVWRAGMRDPAVAALRARLEGAGFAAPSTQPDLHDDDLAQATMAFQRAAGLPPDGVAGPRTLGLLNGDAAQGGDARQRAIILALERLRWMGDADLSARHVWVNIPEFATAIVEDGHEVFRTRSVVGKDTPEMRTPEFSEMMPNIVVNPSWNVPRSITIRDYLPRLQANRHALSHLDVLDRSGRVLARDGIDFSGYTAANFPFRLRQKPSDDNALGIVKFIFPNPWNIYLHDTPSKSLFGNRVRAASNGCIRIGDPVDLAHALLSRQTDNPAAIFQRARDSGRETWLRLTPSVPVHLVYFTAWPGPDGSIRLHDDIYGRDARLWQALQAEGRGPAAGSDVMADAPASP</sequence>
<feature type="signal peptide" evidence="8">
    <location>
        <begin position="1"/>
        <end position="21"/>
    </location>
</feature>
<dbReference type="PROSITE" id="PS52029">
    <property type="entry name" value="LD_TPASE"/>
    <property type="match status" value="1"/>
</dbReference>
<reference evidence="10 11" key="1">
    <citation type="submission" date="2018-09" db="EMBL/GenBank/DDBJ databases">
        <title>Paracoccus onubensis nov. sp. a moderate halophilic bacterium isolated from Gruta de las Maravillas (Aracena, Spain).</title>
        <authorList>
            <person name="Jurado V."/>
            <person name="Gutierrez-Patricio S."/>
            <person name="Gonzalez-Pimentel J.L."/>
            <person name="Laiz L."/>
            <person name="Saiz-Jimenez C."/>
        </authorList>
    </citation>
    <scope>NUCLEOTIDE SEQUENCE [LARGE SCALE GENOMIC DNA]</scope>
    <source>
        <strain evidence="10 11">DSM 19484</strain>
    </source>
</reference>
<name>A0A418ZXH9_9RHOB</name>
<dbReference type="OrthoDB" id="9778545at2"/>
<evidence type="ECO:0000256" key="3">
    <source>
        <dbReference type="ARBA" id="ARBA00022679"/>
    </source>
</evidence>
<proteinExistence type="inferred from homology"/>
<comment type="caution">
    <text evidence="10">The sequence shown here is derived from an EMBL/GenBank/DDBJ whole genome shotgun (WGS) entry which is preliminary data.</text>
</comment>
<keyword evidence="8" id="KW-0732">Signal</keyword>
<evidence type="ECO:0000256" key="1">
    <source>
        <dbReference type="ARBA" id="ARBA00004752"/>
    </source>
</evidence>
<evidence type="ECO:0000256" key="4">
    <source>
        <dbReference type="ARBA" id="ARBA00022960"/>
    </source>
</evidence>
<evidence type="ECO:0000256" key="8">
    <source>
        <dbReference type="SAM" id="SignalP"/>
    </source>
</evidence>
<dbReference type="GO" id="GO:0009252">
    <property type="term" value="P:peptidoglycan biosynthetic process"/>
    <property type="evidence" value="ECO:0007669"/>
    <property type="project" value="UniProtKB-UniPathway"/>
</dbReference>
<dbReference type="InterPro" id="IPR038063">
    <property type="entry name" value="Transpep_catalytic_dom"/>
</dbReference>
<dbReference type="InterPro" id="IPR036366">
    <property type="entry name" value="PGBDSf"/>
</dbReference>
<feature type="domain" description="L,D-TPase catalytic" evidence="9">
    <location>
        <begin position="297"/>
        <end position="473"/>
    </location>
</feature>
<dbReference type="SUPFAM" id="SSF47090">
    <property type="entry name" value="PGBD-like"/>
    <property type="match status" value="1"/>
</dbReference>
<evidence type="ECO:0000259" key="9">
    <source>
        <dbReference type="PROSITE" id="PS52029"/>
    </source>
</evidence>
<keyword evidence="11" id="KW-1185">Reference proteome</keyword>
<dbReference type="EMBL" id="QZEV01000029">
    <property type="protein sequence ID" value="RJL05192.1"/>
    <property type="molecule type" value="Genomic_DNA"/>
</dbReference>
<dbReference type="GO" id="GO:0004180">
    <property type="term" value="F:carboxypeptidase activity"/>
    <property type="evidence" value="ECO:0007669"/>
    <property type="project" value="UniProtKB-ARBA"/>
</dbReference>
<evidence type="ECO:0000256" key="2">
    <source>
        <dbReference type="ARBA" id="ARBA00005992"/>
    </source>
</evidence>
<dbReference type="AlphaFoldDB" id="A0A418ZXH9"/>
<feature type="chain" id="PRO_5018982082" evidence="8">
    <location>
        <begin position="22"/>
        <end position="546"/>
    </location>
</feature>
<evidence type="ECO:0000313" key="10">
    <source>
        <dbReference type="EMBL" id="RJL05192.1"/>
    </source>
</evidence>
<dbReference type="InterPro" id="IPR005490">
    <property type="entry name" value="LD_TPept_cat_dom"/>
</dbReference>
<protein>
    <submittedName>
        <fullName evidence="10">Peptidoglycan-binding protein</fullName>
    </submittedName>
</protein>
<evidence type="ECO:0000256" key="5">
    <source>
        <dbReference type="ARBA" id="ARBA00022984"/>
    </source>
</evidence>
<evidence type="ECO:0000313" key="11">
    <source>
        <dbReference type="Proteomes" id="UP000285530"/>
    </source>
</evidence>
<comment type="similarity">
    <text evidence="2">Belongs to the YkuD family.</text>
</comment>
<dbReference type="InterPro" id="IPR036365">
    <property type="entry name" value="PGBD-like_sf"/>
</dbReference>
<dbReference type="Proteomes" id="UP000285530">
    <property type="component" value="Unassembled WGS sequence"/>
</dbReference>
<dbReference type="InterPro" id="IPR045380">
    <property type="entry name" value="LD_TPept_scaffold_dom"/>
</dbReference>
<dbReference type="GO" id="GO:0008360">
    <property type="term" value="P:regulation of cell shape"/>
    <property type="evidence" value="ECO:0007669"/>
    <property type="project" value="UniProtKB-UniRule"/>
</dbReference>
<dbReference type="InterPro" id="IPR002477">
    <property type="entry name" value="Peptidoglycan-bd-like"/>
</dbReference>
<dbReference type="PANTHER" id="PTHR41533">
    <property type="entry name" value="L,D-TRANSPEPTIDASE HI_1667-RELATED"/>
    <property type="match status" value="1"/>
</dbReference>